<gene>
    <name evidence="2" type="ORF">GQF03_05095</name>
</gene>
<feature type="transmembrane region" description="Helical" evidence="1">
    <location>
        <begin position="79"/>
        <end position="96"/>
    </location>
</feature>
<proteinExistence type="predicted"/>
<keyword evidence="3" id="KW-1185">Reference proteome</keyword>
<keyword evidence="1" id="KW-0812">Transmembrane</keyword>
<dbReference type="Proteomes" id="UP000445696">
    <property type="component" value="Unassembled WGS sequence"/>
</dbReference>
<evidence type="ECO:0008006" key="4">
    <source>
        <dbReference type="Google" id="ProtNLM"/>
    </source>
</evidence>
<feature type="transmembrane region" description="Helical" evidence="1">
    <location>
        <begin position="136"/>
        <end position="159"/>
    </location>
</feature>
<feature type="transmembrane region" description="Helical" evidence="1">
    <location>
        <begin position="199"/>
        <end position="216"/>
    </location>
</feature>
<accession>A0A845MCJ5</accession>
<keyword evidence="1" id="KW-0472">Membrane</keyword>
<comment type="caution">
    <text evidence="2">The sequence shown here is derived from an EMBL/GenBank/DDBJ whole genome shotgun (WGS) entry which is preliminary data.</text>
</comment>
<keyword evidence="1" id="KW-1133">Transmembrane helix</keyword>
<dbReference type="OrthoDB" id="571245at2"/>
<dbReference type="AlphaFoldDB" id="A0A845MCJ5"/>
<sequence>MAPVMHIISWITDPSTATAAVAAFLASIVEFVEALTIVLAVGTVRGWRPALIGAAAGGILLCILVIVAGPLLARLPLGWLQLIVGTLLLLFGMRWLRKAVLRSAGVLPLHDETKIFANETKHMQLDKAATGNWDPIALVTSFKAVLLEGLEVIFIVIAVGATGEALVPAAAGAGAALFLVIVAGIAIHKPLAQVPENALKLFVGILLSGFGVFWIGEGAGLSWPGEDLSIIGLIAGFAVAAWAAVQIARSVEKTGDVA</sequence>
<evidence type="ECO:0000256" key="1">
    <source>
        <dbReference type="SAM" id="Phobius"/>
    </source>
</evidence>
<evidence type="ECO:0000313" key="3">
    <source>
        <dbReference type="Proteomes" id="UP000445696"/>
    </source>
</evidence>
<organism evidence="2 3">
    <name type="scientific">Sneathiella chungangensis</name>
    <dbReference type="NCBI Taxonomy" id="1418234"/>
    <lineage>
        <taxon>Bacteria</taxon>
        <taxon>Pseudomonadati</taxon>
        <taxon>Pseudomonadota</taxon>
        <taxon>Alphaproteobacteria</taxon>
        <taxon>Sneathiellales</taxon>
        <taxon>Sneathiellaceae</taxon>
        <taxon>Sneathiella</taxon>
    </lineage>
</organism>
<reference evidence="2 3" key="1">
    <citation type="journal article" date="2014" name="Int. J. Syst. Evol. Microbiol.">
        <title>Sneathiella chungangensis sp. nov., isolated from a marine sand, and emended description of the genus Sneathiella.</title>
        <authorList>
            <person name="Siamphan C."/>
            <person name="Kim H."/>
            <person name="Lee J.S."/>
            <person name="Kim W."/>
        </authorList>
    </citation>
    <scope>NUCLEOTIDE SEQUENCE [LARGE SCALE GENOMIC DNA]</scope>
    <source>
        <strain evidence="2 3">KCTC 32476</strain>
    </source>
</reference>
<name>A0A845MCJ5_9PROT</name>
<protein>
    <recommendedName>
        <fullName evidence="4">GDT1 family protein</fullName>
    </recommendedName>
</protein>
<feature type="transmembrane region" description="Helical" evidence="1">
    <location>
        <begin position="20"/>
        <end position="44"/>
    </location>
</feature>
<evidence type="ECO:0000313" key="2">
    <source>
        <dbReference type="EMBL" id="MZR21698.1"/>
    </source>
</evidence>
<feature type="transmembrane region" description="Helical" evidence="1">
    <location>
        <begin position="51"/>
        <end position="73"/>
    </location>
</feature>
<dbReference type="EMBL" id="WTVA01000002">
    <property type="protein sequence ID" value="MZR21698.1"/>
    <property type="molecule type" value="Genomic_DNA"/>
</dbReference>
<feature type="transmembrane region" description="Helical" evidence="1">
    <location>
        <begin position="165"/>
        <end position="187"/>
    </location>
</feature>
<feature type="transmembrane region" description="Helical" evidence="1">
    <location>
        <begin position="228"/>
        <end position="245"/>
    </location>
</feature>